<dbReference type="Pfam" id="PF16925">
    <property type="entry name" value="TetR_C_13"/>
    <property type="match status" value="1"/>
</dbReference>
<gene>
    <name evidence="6" type="ORF">DXZ20_20395</name>
</gene>
<name>A0A6M0RQI8_9CYAN</name>
<evidence type="ECO:0000259" key="5">
    <source>
        <dbReference type="PROSITE" id="PS50977"/>
    </source>
</evidence>
<keyword evidence="1" id="KW-0805">Transcription regulation</keyword>
<reference evidence="6 7" key="1">
    <citation type="journal article" date="2020" name="Microb. Ecol.">
        <title>Ecogenomics of the Marine Benthic Filamentous Cyanobacterium Adonisia.</title>
        <authorList>
            <person name="Walter J.M."/>
            <person name="Coutinho F.H."/>
            <person name="Leomil L."/>
            <person name="Hargreaves P.I."/>
            <person name="Campeao M.E."/>
            <person name="Vieira V.V."/>
            <person name="Silva B.S."/>
            <person name="Fistarol G.O."/>
            <person name="Salomon P.S."/>
            <person name="Sawabe T."/>
            <person name="Mino S."/>
            <person name="Hosokawa M."/>
            <person name="Miyashita H."/>
            <person name="Maruyama F."/>
            <person name="van Verk M.C."/>
            <person name="Dutilh B.E."/>
            <person name="Thompson C.C."/>
            <person name="Thompson F.L."/>
        </authorList>
    </citation>
    <scope>NUCLEOTIDE SEQUENCE [LARGE SCALE GENOMIC DNA]</scope>
    <source>
        <strain evidence="6 7">CCMR0081</strain>
    </source>
</reference>
<dbReference type="PRINTS" id="PR00455">
    <property type="entry name" value="HTHTETR"/>
</dbReference>
<evidence type="ECO:0000256" key="1">
    <source>
        <dbReference type="ARBA" id="ARBA00023015"/>
    </source>
</evidence>
<comment type="caution">
    <text evidence="6">The sequence shown here is derived from an EMBL/GenBank/DDBJ whole genome shotgun (WGS) entry which is preliminary data.</text>
</comment>
<feature type="DNA-binding region" description="H-T-H motif" evidence="4">
    <location>
        <begin position="28"/>
        <end position="47"/>
    </location>
</feature>
<keyword evidence="7" id="KW-1185">Reference proteome</keyword>
<dbReference type="SUPFAM" id="SSF46689">
    <property type="entry name" value="Homeodomain-like"/>
    <property type="match status" value="1"/>
</dbReference>
<organism evidence="6 7">
    <name type="scientific">Adonisia turfae CCMR0081</name>
    <dbReference type="NCBI Taxonomy" id="2292702"/>
    <lineage>
        <taxon>Bacteria</taxon>
        <taxon>Bacillati</taxon>
        <taxon>Cyanobacteriota</taxon>
        <taxon>Adonisia</taxon>
        <taxon>Adonisia turfae</taxon>
    </lineage>
</organism>
<dbReference type="InterPro" id="IPR036271">
    <property type="entry name" value="Tet_transcr_reg_TetR-rel_C_sf"/>
</dbReference>
<dbReference type="PROSITE" id="PS50977">
    <property type="entry name" value="HTH_TETR_2"/>
    <property type="match status" value="1"/>
</dbReference>
<dbReference type="PANTHER" id="PTHR47506:SF3">
    <property type="entry name" value="HTH-TYPE TRANSCRIPTIONAL REGULATOR LMRA"/>
    <property type="match status" value="1"/>
</dbReference>
<dbReference type="InterPro" id="IPR011075">
    <property type="entry name" value="TetR_C"/>
</dbReference>
<evidence type="ECO:0000256" key="4">
    <source>
        <dbReference type="PROSITE-ProRule" id="PRU00335"/>
    </source>
</evidence>
<evidence type="ECO:0000256" key="2">
    <source>
        <dbReference type="ARBA" id="ARBA00023125"/>
    </source>
</evidence>
<sequence length="201" mass="22043">MGKGEQTRQAILETVAILFNEKGYAATSMQDITRATGIQRGGIYNHFSSKDELALETFEYALSVLKKQLIRGIAPQKTAVGRLKAIATTFAELYSQNPRFPCGCQVLNTAVEAKRHMLPLRQKAQEAMNQLKALIVETVVNCVEQDELPNAVDGDEIATIFIATLEGAMLLSVLYDDSVHLHRAVNHLHGYINSLATGSKA</sequence>
<evidence type="ECO:0000256" key="3">
    <source>
        <dbReference type="ARBA" id="ARBA00023163"/>
    </source>
</evidence>
<dbReference type="EMBL" id="QXHD01000004">
    <property type="protein sequence ID" value="NEZ57961.1"/>
    <property type="molecule type" value="Genomic_DNA"/>
</dbReference>
<accession>A0A6M0RQI8</accession>
<keyword evidence="3" id="KW-0804">Transcription</keyword>
<dbReference type="Proteomes" id="UP000481033">
    <property type="component" value="Unassembled WGS sequence"/>
</dbReference>
<dbReference type="SUPFAM" id="SSF48498">
    <property type="entry name" value="Tetracyclin repressor-like, C-terminal domain"/>
    <property type="match status" value="1"/>
</dbReference>
<dbReference type="Pfam" id="PF00440">
    <property type="entry name" value="TetR_N"/>
    <property type="match status" value="1"/>
</dbReference>
<proteinExistence type="predicted"/>
<dbReference type="InterPro" id="IPR009057">
    <property type="entry name" value="Homeodomain-like_sf"/>
</dbReference>
<evidence type="ECO:0000313" key="6">
    <source>
        <dbReference type="EMBL" id="NEZ57961.1"/>
    </source>
</evidence>
<dbReference type="AlphaFoldDB" id="A0A6M0RQI8"/>
<dbReference type="PANTHER" id="PTHR47506">
    <property type="entry name" value="TRANSCRIPTIONAL REGULATORY PROTEIN"/>
    <property type="match status" value="1"/>
</dbReference>
<keyword evidence="2 4" id="KW-0238">DNA-binding</keyword>
<dbReference type="Gene3D" id="1.10.357.10">
    <property type="entry name" value="Tetracycline Repressor, domain 2"/>
    <property type="match status" value="1"/>
</dbReference>
<evidence type="ECO:0000313" key="7">
    <source>
        <dbReference type="Proteomes" id="UP000481033"/>
    </source>
</evidence>
<protein>
    <submittedName>
        <fullName evidence="6">TetR/AcrR family transcriptional regulator</fullName>
    </submittedName>
</protein>
<dbReference type="PROSITE" id="PS01081">
    <property type="entry name" value="HTH_TETR_1"/>
    <property type="match status" value="1"/>
</dbReference>
<dbReference type="RefSeq" id="WP_163700141.1">
    <property type="nucleotide sequence ID" value="NZ_QXHD01000004.1"/>
</dbReference>
<dbReference type="GO" id="GO:0003677">
    <property type="term" value="F:DNA binding"/>
    <property type="evidence" value="ECO:0007669"/>
    <property type="project" value="UniProtKB-UniRule"/>
</dbReference>
<dbReference type="InterPro" id="IPR023772">
    <property type="entry name" value="DNA-bd_HTH_TetR-type_CS"/>
</dbReference>
<feature type="domain" description="HTH tetR-type" evidence="5">
    <location>
        <begin position="5"/>
        <end position="65"/>
    </location>
</feature>
<dbReference type="InterPro" id="IPR001647">
    <property type="entry name" value="HTH_TetR"/>
</dbReference>